<organism evidence="2 3">
    <name type="scientific">Pseudoduganella danionis</name>
    <dbReference type="NCBI Taxonomy" id="1890295"/>
    <lineage>
        <taxon>Bacteria</taxon>
        <taxon>Pseudomonadati</taxon>
        <taxon>Pseudomonadota</taxon>
        <taxon>Betaproteobacteria</taxon>
        <taxon>Burkholderiales</taxon>
        <taxon>Oxalobacteraceae</taxon>
        <taxon>Telluria group</taxon>
        <taxon>Pseudoduganella</taxon>
    </lineage>
</organism>
<dbReference type="CDD" id="cd17242">
    <property type="entry name" value="MobM_relaxase"/>
    <property type="match status" value="1"/>
</dbReference>
<evidence type="ECO:0000313" key="2">
    <source>
        <dbReference type="EMBL" id="MTW33155.1"/>
    </source>
</evidence>
<dbReference type="Pfam" id="PF01076">
    <property type="entry name" value="Mob_Pre"/>
    <property type="match status" value="1"/>
</dbReference>
<feature type="region of interest" description="Disordered" evidence="1">
    <location>
        <begin position="329"/>
        <end position="357"/>
    </location>
</feature>
<name>A0ABW9SNF8_9BURK</name>
<evidence type="ECO:0008006" key="4">
    <source>
        <dbReference type="Google" id="ProtNLM"/>
    </source>
</evidence>
<keyword evidence="3" id="KW-1185">Reference proteome</keyword>
<feature type="compositionally biased region" description="Low complexity" evidence="1">
    <location>
        <begin position="282"/>
        <end position="306"/>
    </location>
</feature>
<feature type="region of interest" description="Disordered" evidence="1">
    <location>
        <begin position="282"/>
        <end position="312"/>
    </location>
</feature>
<comment type="caution">
    <text evidence="2">The sequence shown here is derived from an EMBL/GenBank/DDBJ whole genome shotgun (WGS) entry which is preliminary data.</text>
</comment>
<feature type="compositionally biased region" description="Basic and acidic residues" evidence="1">
    <location>
        <begin position="330"/>
        <end position="344"/>
    </location>
</feature>
<dbReference type="Proteomes" id="UP000735592">
    <property type="component" value="Unassembled WGS sequence"/>
</dbReference>
<dbReference type="EMBL" id="WNKW01000002">
    <property type="protein sequence ID" value="MTW33155.1"/>
    <property type="molecule type" value="Genomic_DNA"/>
</dbReference>
<reference evidence="2 3" key="1">
    <citation type="submission" date="2019-11" db="EMBL/GenBank/DDBJ databases">
        <title>Type strains purchased from KCTC, JCM and DSMZ.</title>
        <authorList>
            <person name="Lu H."/>
        </authorList>
    </citation>
    <scope>NUCLEOTIDE SEQUENCE [LARGE SCALE GENOMIC DNA]</scope>
    <source>
        <strain evidence="2 3">DSM 103461</strain>
    </source>
</reference>
<dbReference type="Gene3D" id="3.30.930.30">
    <property type="match status" value="1"/>
</dbReference>
<sequence>MRGGAMTAESHFLRVKKLVGAGIVRAAAKHNLREIAAELGADGHIDVSRIVYNLVLAGADSAEMIAKESQTALKAAGVTKLRRDAVRVVELVFSLPLATQIDQRQFFVDAVSWAGEYFKVPILSAVVHNDESAPHCHVLLLPLVDGRMVGSDLVGGRHRLVAMQDDFYSGVAAKYGLSKPTPQKRISATERQRALALIRECLHANSGLQDNVIDALLAPHGRDPVPLMLALGIDLPEPEPKKGGFVQMMTKPCKPERKSRNLGFADTGTLANDETLCSVGFAPSAPSKQATQPAQQQTEASPQAPADNAPEASLEPASIELAHVPQPMATDDRQHDSEFTRESLDQPAELWDSDTGDWIRPPARKASHRALAGAAVSAVLAMSRSGVAGPYAVPYNV</sequence>
<accession>A0ABW9SNF8</accession>
<protein>
    <recommendedName>
        <fullName evidence="4">Plasmid recombination enzyme</fullName>
    </recommendedName>
</protein>
<evidence type="ECO:0000256" key="1">
    <source>
        <dbReference type="SAM" id="MobiDB-lite"/>
    </source>
</evidence>
<dbReference type="InterPro" id="IPR001668">
    <property type="entry name" value="Mob_Pre"/>
</dbReference>
<gene>
    <name evidence="2" type="ORF">GM655_09980</name>
</gene>
<proteinExistence type="predicted"/>
<evidence type="ECO:0000313" key="3">
    <source>
        <dbReference type="Proteomes" id="UP000735592"/>
    </source>
</evidence>